<dbReference type="Proteomes" id="UP000676336">
    <property type="component" value="Unassembled WGS sequence"/>
</dbReference>
<evidence type="ECO:0000313" key="3">
    <source>
        <dbReference type="Proteomes" id="UP000676336"/>
    </source>
</evidence>
<feature type="non-terminal residue" evidence="2">
    <location>
        <position position="80"/>
    </location>
</feature>
<comment type="caution">
    <text evidence="2">The sequence shown here is derived from an EMBL/GenBank/DDBJ whole genome shotgun (WGS) entry which is preliminary data.</text>
</comment>
<reference evidence="2" key="1">
    <citation type="submission" date="2021-02" db="EMBL/GenBank/DDBJ databases">
        <authorList>
            <person name="Nowell W R."/>
        </authorList>
    </citation>
    <scope>NUCLEOTIDE SEQUENCE</scope>
</reference>
<evidence type="ECO:0000313" key="1">
    <source>
        <dbReference type="EMBL" id="CAF4788575.1"/>
    </source>
</evidence>
<dbReference type="EMBL" id="CAJOBI010145715">
    <property type="protein sequence ID" value="CAF4788575.1"/>
    <property type="molecule type" value="Genomic_DNA"/>
</dbReference>
<evidence type="ECO:0000313" key="2">
    <source>
        <dbReference type="EMBL" id="CAF4853731.1"/>
    </source>
</evidence>
<gene>
    <name evidence="1" type="ORF">SMN809_LOCUS46657</name>
    <name evidence="2" type="ORF">SMN809_LOCUS49522</name>
</gene>
<dbReference type="Gene3D" id="3.40.50.720">
    <property type="entry name" value="NAD(P)-binding Rossmann-like Domain"/>
    <property type="match status" value="1"/>
</dbReference>
<organism evidence="2 3">
    <name type="scientific">Rotaria magnacalcarata</name>
    <dbReference type="NCBI Taxonomy" id="392030"/>
    <lineage>
        <taxon>Eukaryota</taxon>
        <taxon>Metazoa</taxon>
        <taxon>Spiralia</taxon>
        <taxon>Gnathifera</taxon>
        <taxon>Rotifera</taxon>
        <taxon>Eurotatoria</taxon>
        <taxon>Bdelloidea</taxon>
        <taxon>Philodinida</taxon>
        <taxon>Philodinidae</taxon>
        <taxon>Rotaria</taxon>
    </lineage>
</organism>
<proteinExistence type="predicted"/>
<protein>
    <submittedName>
        <fullName evidence="2">Uncharacterized protein</fullName>
    </submittedName>
</protein>
<feature type="non-terminal residue" evidence="2">
    <location>
        <position position="1"/>
    </location>
</feature>
<name>A0A8S3BXH4_9BILA</name>
<dbReference type="EMBL" id="CAJOBI010161726">
    <property type="protein sequence ID" value="CAF4853731.1"/>
    <property type="molecule type" value="Genomic_DNA"/>
</dbReference>
<dbReference type="AlphaFoldDB" id="A0A8S3BXH4"/>
<sequence>EYVQADNVENQQADPYHYKLTEQIIDKYIDMMKSVKITSHKEKPNETTQRVFLVTGSNGSLGSFIIRDLLQQSESTVKRV</sequence>
<accession>A0A8S3BXH4</accession>